<dbReference type="Proteomes" id="UP000219788">
    <property type="component" value="Unassembled WGS sequence"/>
</dbReference>
<evidence type="ECO:0000313" key="1">
    <source>
        <dbReference type="EMBL" id="PEH72223.1"/>
    </source>
</evidence>
<dbReference type="InterPro" id="IPR020489">
    <property type="entry name" value="Uncharacterised_YejG"/>
</dbReference>
<name>A0A2A7U1W4_EDWTA</name>
<dbReference type="Pfam" id="PF13989">
    <property type="entry name" value="YejG"/>
    <property type="match status" value="1"/>
</dbReference>
<comment type="caution">
    <text evidence="1">The sequence shown here is derived from an EMBL/GenBank/DDBJ whole genome shotgun (WGS) entry which is preliminary data.</text>
</comment>
<dbReference type="RefSeq" id="WP_005294676.1">
    <property type="nucleotide sequence ID" value="NZ_AP028090.1"/>
</dbReference>
<proteinExistence type="predicted"/>
<dbReference type="GeneID" id="93124664"/>
<accession>A0A2A7U1W4</accession>
<dbReference type="NCBIfam" id="NF008811">
    <property type="entry name" value="PRK11835.1"/>
    <property type="match status" value="1"/>
</dbReference>
<dbReference type="OrthoDB" id="6413388at2"/>
<dbReference type="AlphaFoldDB" id="A0A2A7U1W4"/>
<organism evidence="1 2">
    <name type="scientific">Edwardsiella tarda</name>
    <dbReference type="NCBI Taxonomy" id="636"/>
    <lineage>
        <taxon>Bacteria</taxon>
        <taxon>Pseudomonadati</taxon>
        <taxon>Pseudomonadota</taxon>
        <taxon>Gammaproteobacteria</taxon>
        <taxon>Enterobacterales</taxon>
        <taxon>Hafniaceae</taxon>
        <taxon>Edwardsiella</taxon>
    </lineage>
</organism>
<dbReference type="EMBL" id="PDDV01000013">
    <property type="protein sequence ID" value="PEH72223.1"/>
    <property type="molecule type" value="Genomic_DNA"/>
</dbReference>
<gene>
    <name evidence="1" type="ORF">CRM76_09970</name>
</gene>
<evidence type="ECO:0000313" key="2">
    <source>
        <dbReference type="Proteomes" id="UP000219788"/>
    </source>
</evidence>
<protein>
    <submittedName>
        <fullName evidence="1">Cytoplasmic protein</fullName>
    </submittedName>
</protein>
<reference evidence="2" key="1">
    <citation type="submission" date="2017-09" db="EMBL/GenBank/DDBJ databases">
        <title>FDA dAtabase for Regulatory Grade micrObial Sequences (FDA-ARGOS): Supporting development and validation of Infectious Disease Dx tests.</title>
        <authorList>
            <person name="Goldberg B."/>
            <person name="Campos J."/>
            <person name="Tallon L."/>
            <person name="Sadzewicz L."/>
            <person name="Ott S."/>
            <person name="Zhao X."/>
            <person name="Nagaraj S."/>
            <person name="Vavikolanu K."/>
            <person name="Aluvathingal J."/>
            <person name="Nadendla S."/>
            <person name="Geyer C."/>
            <person name="Sichtig H."/>
        </authorList>
    </citation>
    <scope>NUCLEOTIDE SEQUENCE [LARGE SCALE GENOMIC DNA]</scope>
    <source>
        <strain evidence="2">FDAARGOS_370</strain>
    </source>
</reference>
<dbReference type="STRING" id="636.AAW15_05410"/>
<sequence>MNNFQLSIVHRLPRPYRWASGGTGVQVEPLSEPESQKADDRLIGIQLLSQRGEAAWQVMRDLDLSLQEMQVSSTIVALEGEPCLFVHADDESTVMCRLKNAGVVIAEPMAQPIFI</sequence>